<accession>A0A2G2YMV1</accession>
<proteinExistence type="inferred from homology"/>
<evidence type="ECO:0000313" key="3">
    <source>
        <dbReference type="Proteomes" id="UP000222542"/>
    </source>
</evidence>
<dbReference type="EMBL" id="AYRZ02000010">
    <property type="protein sequence ID" value="PHT70921.1"/>
    <property type="molecule type" value="Genomic_DNA"/>
</dbReference>
<keyword evidence="1" id="KW-0863">Zinc-finger</keyword>
<dbReference type="PANTHER" id="PTHR31669:SF299">
    <property type="entry name" value="PROTEIN FAR1-RELATED SEQUENCE"/>
    <property type="match status" value="1"/>
</dbReference>
<dbReference type="GO" id="GO:0006355">
    <property type="term" value="P:regulation of DNA-templated transcription"/>
    <property type="evidence" value="ECO:0007669"/>
    <property type="project" value="UniProtKB-UniRule"/>
</dbReference>
<gene>
    <name evidence="2" type="ORF">T459_26025</name>
</gene>
<comment type="function">
    <text evidence="1">Putative transcription activator involved in regulating light control of development.</text>
</comment>
<organism evidence="2 3">
    <name type="scientific">Capsicum annuum</name>
    <name type="common">Capsicum pepper</name>
    <dbReference type="NCBI Taxonomy" id="4072"/>
    <lineage>
        <taxon>Eukaryota</taxon>
        <taxon>Viridiplantae</taxon>
        <taxon>Streptophyta</taxon>
        <taxon>Embryophyta</taxon>
        <taxon>Tracheophyta</taxon>
        <taxon>Spermatophyta</taxon>
        <taxon>Magnoliopsida</taxon>
        <taxon>eudicotyledons</taxon>
        <taxon>Gunneridae</taxon>
        <taxon>Pentapetalae</taxon>
        <taxon>asterids</taxon>
        <taxon>lamiids</taxon>
        <taxon>Solanales</taxon>
        <taxon>Solanaceae</taxon>
        <taxon>Solanoideae</taxon>
        <taxon>Capsiceae</taxon>
        <taxon>Capsicum</taxon>
    </lineage>
</organism>
<dbReference type="GO" id="GO:0008270">
    <property type="term" value="F:zinc ion binding"/>
    <property type="evidence" value="ECO:0007669"/>
    <property type="project" value="UniProtKB-UniRule"/>
</dbReference>
<comment type="caution">
    <text evidence="2">The sequence shown here is derived from an EMBL/GenBank/DDBJ whole genome shotgun (WGS) entry which is preliminary data.</text>
</comment>
<comment type="similarity">
    <text evidence="1">Belongs to the FHY3/FAR1 family.</text>
</comment>
<dbReference type="InterPro" id="IPR031052">
    <property type="entry name" value="FHY3/FAR1"/>
</dbReference>
<comment type="subcellular location">
    <subcellularLocation>
        <location evidence="1">Nucleus</location>
    </subcellularLocation>
</comment>
<keyword evidence="1" id="KW-0539">Nucleus</keyword>
<dbReference type="STRING" id="4072.A0A2G2YMV1"/>
<dbReference type="Gramene" id="PHT70921">
    <property type="protein sequence ID" value="PHT70921"/>
    <property type="gene ID" value="T459_26025"/>
</dbReference>
<name>A0A2G2YMV1_CAPAN</name>
<protein>
    <recommendedName>
        <fullName evidence="1">Protein FAR1-RELATED SEQUENCE</fullName>
    </recommendedName>
</protein>
<dbReference type="AlphaFoldDB" id="A0A2G2YMV1"/>
<reference evidence="2 3" key="2">
    <citation type="journal article" date="2017" name="Genome Biol.">
        <title>New reference genome sequences of hot pepper reveal the massive evolution of plant disease-resistance genes by retroduplication.</title>
        <authorList>
            <person name="Kim S."/>
            <person name="Park J."/>
            <person name="Yeom S.I."/>
            <person name="Kim Y.M."/>
            <person name="Seo E."/>
            <person name="Kim K.T."/>
            <person name="Kim M.S."/>
            <person name="Lee J.M."/>
            <person name="Cheong K."/>
            <person name="Shin H.S."/>
            <person name="Kim S.B."/>
            <person name="Han K."/>
            <person name="Lee J."/>
            <person name="Park M."/>
            <person name="Lee H.A."/>
            <person name="Lee H.Y."/>
            <person name="Lee Y."/>
            <person name="Oh S."/>
            <person name="Lee J.H."/>
            <person name="Choi E."/>
            <person name="Choi E."/>
            <person name="Lee S.E."/>
            <person name="Jeon J."/>
            <person name="Kim H."/>
            <person name="Choi G."/>
            <person name="Song H."/>
            <person name="Lee J."/>
            <person name="Lee S.C."/>
            <person name="Kwon J.K."/>
            <person name="Lee H.Y."/>
            <person name="Koo N."/>
            <person name="Hong Y."/>
            <person name="Kim R.W."/>
            <person name="Kang W.H."/>
            <person name="Huh J.H."/>
            <person name="Kang B.C."/>
            <person name="Yang T.J."/>
            <person name="Lee Y.H."/>
            <person name="Bennetzen J.L."/>
            <person name="Choi D."/>
        </authorList>
    </citation>
    <scope>NUCLEOTIDE SEQUENCE [LARGE SCALE GENOMIC DNA]</scope>
    <source>
        <strain evidence="3">cv. CM334</strain>
    </source>
</reference>
<keyword evidence="3" id="KW-1185">Reference proteome</keyword>
<dbReference type="GO" id="GO:0005634">
    <property type="term" value="C:nucleus"/>
    <property type="evidence" value="ECO:0007669"/>
    <property type="project" value="UniProtKB-SubCell"/>
</dbReference>
<keyword evidence="1" id="KW-0479">Metal-binding</keyword>
<dbReference type="Proteomes" id="UP000222542">
    <property type="component" value="Unassembled WGS sequence"/>
</dbReference>
<evidence type="ECO:0000313" key="2">
    <source>
        <dbReference type="EMBL" id="PHT70921.1"/>
    </source>
</evidence>
<sequence>MRRIFLSAWQDMLDKYTLKDNSWLKDIFAMRETWSMTYGRNTFSAVSCSCKIFEFMGILCRYALKILDILNVKDTIPAYYILKRWTKDVTNMHEMDINLVTKDSNPKVEVIARYKHLCQTFIQISSEASGSKKGYELAAIGANELITKLNDIKKRKESVEEPIQDNNIQNEANKIVFVDNSNISKVTGLKRKQPTRRSNTRPKIFLKKAL</sequence>
<evidence type="ECO:0000256" key="1">
    <source>
        <dbReference type="RuleBase" id="RU367018"/>
    </source>
</evidence>
<keyword evidence="1" id="KW-0862">Zinc</keyword>
<dbReference type="PANTHER" id="PTHR31669">
    <property type="entry name" value="PROTEIN FAR1-RELATED SEQUENCE 10-RELATED"/>
    <property type="match status" value="1"/>
</dbReference>
<reference evidence="2 3" key="1">
    <citation type="journal article" date="2014" name="Nat. Genet.">
        <title>Genome sequence of the hot pepper provides insights into the evolution of pungency in Capsicum species.</title>
        <authorList>
            <person name="Kim S."/>
            <person name="Park M."/>
            <person name="Yeom S.I."/>
            <person name="Kim Y.M."/>
            <person name="Lee J.M."/>
            <person name="Lee H.A."/>
            <person name="Seo E."/>
            <person name="Choi J."/>
            <person name="Cheong K."/>
            <person name="Kim K.T."/>
            <person name="Jung K."/>
            <person name="Lee G.W."/>
            <person name="Oh S.K."/>
            <person name="Bae C."/>
            <person name="Kim S.B."/>
            <person name="Lee H.Y."/>
            <person name="Kim S.Y."/>
            <person name="Kim M.S."/>
            <person name="Kang B.C."/>
            <person name="Jo Y.D."/>
            <person name="Yang H.B."/>
            <person name="Jeong H.J."/>
            <person name="Kang W.H."/>
            <person name="Kwon J.K."/>
            <person name="Shin C."/>
            <person name="Lim J.Y."/>
            <person name="Park J.H."/>
            <person name="Huh J.H."/>
            <person name="Kim J.S."/>
            <person name="Kim B.D."/>
            <person name="Cohen O."/>
            <person name="Paran I."/>
            <person name="Suh M.C."/>
            <person name="Lee S.B."/>
            <person name="Kim Y.K."/>
            <person name="Shin Y."/>
            <person name="Noh S.J."/>
            <person name="Park J."/>
            <person name="Seo Y.S."/>
            <person name="Kwon S.Y."/>
            <person name="Kim H.A."/>
            <person name="Park J.M."/>
            <person name="Kim H.J."/>
            <person name="Choi S.B."/>
            <person name="Bosland P.W."/>
            <person name="Reeves G."/>
            <person name="Jo S.H."/>
            <person name="Lee B.W."/>
            <person name="Cho H.T."/>
            <person name="Choi H.S."/>
            <person name="Lee M.S."/>
            <person name="Yu Y."/>
            <person name="Do Choi Y."/>
            <person name="Park B.S."/>
            <person name="van Deynze A."/>
            <person name="Ashrafi H."/>
            <person name="Hill T."/>
            <person name="Kim W.T."/>
            <person name="Pai H.S."/>
            <person name="Ahn H.K."/>
            <person name="Yeam I."/>
            <person name="Giovannoni J.J."/>
            <person name="Rose J.K."/>
            <person name="Sorensen I."/>
            <person name="Lee S.J."/>
            <person name="Kim R.W."/>
            <person name="Choi I.Y."/>
            <person name="Choi B.S."/>
            <person name="Lim J.S."/>
            <person name="Lee Y.H."/>
            <person name="Choi D."/>
        </authorList>
    </citation>
    <scope>NUCLEOTIDE SEQUENCE [LARGE SCALE GENOMIC DNA]</scope>
    <source>
        <strain evidence="3">cv. CM334</strain>
    </source>
</reference>